<proteinExistence type="predicted"/>
<organism evidence="1 2">
    <name type="scientific">Candidatus Pseudobacter hemicellulosilyticus</name>
    <dbReference type="NCBI Taxonomy" id="3121375"/>
    <lineage>
        <taxon>Bacteria</taxon>
        <taxon>Pseudomonadati</taxon>
        <taxon>Bacteroidota</taxon>
        <taxon>Chitinophagia</taxon>
        <taxon>Chitinophagales</taxon>
        <taxon>Chitinophagaceae</taxon>
        <taxon>Pseudobacter</taxon>
    </lineage>
</organism>
<reference evidence="1" key="1">
    <citation type="submission" date="2023-03" db="EMBL/GenBank/DDBJ databases">
        <title>Andean soil-derived lignocellulolytic bacterial consortium as a source of novel taxa and putative plastic-active enzymes.</title>
        <authorList>
            <person name="Diaz-Garcia L."/>
            <person name="Chuvochina M."/>
            <person name="Feuerriegel G."/>
            <person name="Bunk B."/>
            <person name="Sproer C."/>
            <person name="Streit W.R."/>
            <person name="Rodriguez L.M."/>
            <person name="Overmann J."/>
            <person name="Jimenez D.J."/>
        </authorList>
    </citation>
    <scope>NUCLEOTIDE SEQUENCE</scope>
    <source>
        <strain evidence="1">MAG 7</strain>
    </source>
</reference>
<evidence type="ECO:0000313" key="2">
    <source>
        <dbReference type="Proteomes" id="UP001220610"/>
    </source>
</evidence>
<dbReference type="EMBL" id="CP119311">
    <property type="protein sequence ID" value="WEK37565.1"/>
    <property type="molecule type" value="Genomic_DNA"/>
</dbReference>
<dbReference type="Proteomes" id="UP001220610">
    <property type="component" value="Chromosome"/>
</dbReference>
<sequence length="82" mass="9629">MRVYQLKYYEVMLSDGQPSAAAALQQYELLCSRLLTVEALATNRCLELARVHKGSITQHTDRIRQYLNNRQYRPFHFLLAKN</sequence>
<evidence type="ECO:0000313" key="1">
    <source>
        <dbReference type="EMBL" id="WEK37565.1"/>
    </source>
</evidence>
<gene>
    <name evidence="1" type="ORF">P0Y53_08625</name>
</gene>
<protein>
    <submittedName>
        <fullName evidence="1">Uncharacterized protein</fullName>
    </submittedName>
</protein>
<accession>A0AAJ6BHB3</accession>
<name>A0AAJ6BHB3_9BACT</name>
<dbReference type="AlphaFoldDB" id="A0AAJ6BHB3"/>